<evidence type="ECO:0000256" key="1">
    <source>
        <dbReference type="ARBA" id="ARBA00022723"/>
    </source>
</evidence>
<protein>
    <recommendedName>
        <fullName evidence="5">Prolyl 4-hydroxylase alpha subunit domain-containing protein</fullName>
    </recommendedName>
</protein>
<dbReference type="EMBL" id="JAPEVB010000001">
    <property type="protein sequence ID" value="KAJ4397773.1"/>
    <property type="molecule type" value="Genomic_DNA"/>
</dbReference>
<dbReference type="OrthoDB" id="420380at2759"/>
<keyword evidence="2" id="KW-0408">Iron</keyword>
<keyword evidence="4" id="KW-1185">Reference proteome</keyword>
<sequence length="197" mass="21557">MSIPAILSAAGVSGQKTISSPTGLPLHDHTVQCVLTRARKFMGTTMSNDRDDIGPPQLVRYTAGQQSDEQYGMDDELQGADDSRGTFEPSASLVVTLQDNCTGGETYFPYIGPKAPENSPGNVQDVSRRHWTDLDPTFRPHQDGGLAFRPLQGNALFLVNLHPNGSKDERLMHVSLPVGQGVKIDMSIWLGRFHQQK</sequence>
<dbReference type="AlphaFoldDB" id="A0A9W9D272"/>
<reference evidence="3" key="1">
    <citation type="submission" date="2022-10" db="EMBL/GenBank/DDBJ databases">
        <title>Tapping the CABI collections for fungal endophytes: first genome assemblies for Collariella, Neodidymelliopsis, Ascochyta clinopodiicola, Didymella pomorum, Didymosphaeria variabile, Neocosmospora piperis and Neocucurbitaria cava.</title>
        <authorList>
            <person name="Hill R."/>
        </authorList>
    </citation>
    <scope>NUCLEOTIDE SEQUENCE</scope>
    <source>
        <strain evidence="3">IMI 355082</strain>
    </source>
</reference>
<organism evidence="3 4">
    <name type="scientific">Gnomoniopsis smithogilvyi</name>
    <dbReference type="NCBI Taxonomy" id="1191159"/>
    <lineage>
        <taxon>Eukaryota</taxon>
        <taxon>Fungi</taxon>
        <taxon>Dikarya</taxon>
        <taxon>Ascomycota</taxon>
        <taxon>Pezizomycotina</taxon>
        <taxon>Sordariomycetes</taxon>
        <taxon>Sordariomycetidae</taxon>
        <taxon>Diaporthales</taxon>
        <taxon>Gnomoniaceae</taxon>
        <taxon>Gnomoniopsis</taxon>
    </lineage>
</organism>
<dbReference type="InterPro" id="IPR045054">
    <property type="entry name" value="P4HA-like"/>
</dbReference>
<dbReference type="PANTHER" id="PTHR10869:SF242">
    <property type="entry name" value="PROLYL 4-HYDROXYLASE ALPHA SUBUNIT DOMAIN-CONTAINING PROTEIN"/>
    <property type="match status" value="1"/>
</dbReference>
<accession>A0A9W9D272</accession>
<dbReference type="GO" id="GO:0004656">
    <property type="term" value="F:procollagen-proline 4-dioxygenase activity"/>
    <property type="evidence" value="ECO:0007669"/>
    <property type="project" value="TreeGrafter"/>
</dbReference>
<proteinExistence type="predicted"/>
<dbReference type="GO" id="GO:0005783">
    <property type="term" value="C:endoplasmic reticulum"/>
    <property type="evidence" value="ECO:0007669"/>
    <property type="project" value="TreeGrafter"/>
</dbReference>
<dbReference type="Gene3D" id="2.60.120.620">
    <property type="entry name" value="q2cbj1_9rhob like domain"/>
    <property type="match status" value="1"/>
</dbReference>
<dbReference type="PANTHER" id="PTHR10869">
    <property type="entry name" value="PROLYL 4-HYDROXYLASE ALPHA SUBUNIT"/>
    <property type="match status" value="1"/>
</dbReference>
<dbReference type="GO" id="GO:0046872">
    <property type="term" value="F:metal ion binding"/>
    <property type="evidence" value="ECO:0007669"/>
    <property type="project" value="UniProtKB-KW"/>
</dbReference>
<dbReference type="Proteomes" id="UP001140453">
    <property type="component" value="Unassembled WGS sequence"/>
</dbReference>
<evidence type="ECO:0000256" key="2">
    <source>
        <dbReference type="ARBA" id="ARBA00023004"/>
    </source>
</evidence>
<evidence type="ECO:0008006" key="5">
    <source>
        <dbReference type="Google" id="ProtNLM"/>
    </source>
</evidence>
<keyword evidence="1" id="KW-0479">Metal-binding</keyword>
<gene>
    <name evidence="3" type="ORF">N0V93_002010</name>
</gene>
<comment type="caution">
    <text evidence="3">The sequence shown here is derived from an EMBL/GenBank/DDBJ whole genome shotgun (WGS) entry which is preliminary data.</text>
</comment>
<name>A0A9W9D272_9PEZI</name>
<evidence type="ECO:0000313" key="4">
    <source>
        <dbReference type="Proteomes" id="UP001140453"/>
    </source>
</evidence>
<evidence type="ECO:0000313" key="3">
    <source>
        <dbReference type="EMBL" id="KAJ4397773.1"/>
    </source>
</evidence>